<gene>
    <name evidence="1" type="ORF">PJF56_11180</name>
</gene>
<dbReference type="CDD" id="cd22366">
    <property type="entry name" value="XisH-like"/>
    <property type="match status" value="1"/>
</dbReference>
<dbReference type="InterPro" id="IPR011856">
    <property type="entry name" value="tRNA_endonuc-like_dom_sf"/>
</dbReference>
<evidence type="ECO:0000313" key="1">
    <source>
        <dbReference type="EMBL" id="MDJ1179426.1"/>
    </source>
</evidence>
<dbReference type="Gene3D" id="3.40.1350.10">
    <property type="match status" value="1"/>
</dbReference>
<dbReference type="Pfam" id="PF08814">
    <property type="entry name" value="XisH"/>
    <property type="match status" value="1"/>
</dbReference>
<comment type="caution">
    <text evidence="1">The sequence shown here is derived from an EMBL/GenBank/DDBJ whole genome shotgun (WGS) entry which is preliminary data.</text>
</comment>
<sequence>MPAKDLYHDNCKQALIKDGWKITHDPYPMRWGKKDLFIDLGAEKFLGAEKGDRRIAIEVKSFVGLSDIQDLKNALGQFILYQDLLARIEPERKLFLAIRDVVFSDLFEDSMSIGQVLLENRRFQLLVFNSEQEVIISWMS</sequence>
<dbReference type="EMBL" id="JAQPOK010000085">
    <property type="protein sequence ID" value="MDJ1179426.1"/>
    <property type="molecule type" value="Genomic_DNA"/>
</dbReference>
<organism evidence="1 2">
    <name type="scientific">Roseofilum halophilum BLCC-M91</name>
    <dbReference type="NCBI Taxonomy" id="3022259"/>
    <lineage>
        <taxon>Bacteria</taxon>
        <taxon>Bacillati</taxon>
        <taxon>Cyanobacteriota</taxon>
        <taxon>Cyanophyceae</taxon>
        <taxon>Desertifilales</taxon>
        <taxon>Desertifilaceae</taxon>
        <taxon>Roseofilum</taxon>
        <taxon>Roseofilum halophilum</taxon>
    </lineage>
</organism>
<dbReference type="Proteomes" id="UP001231370">
    <property type="component" value="Unassembled WGS sequence"/>
</dbReference>
<dbReference type="InterPro" id="IPR011335">
    <property type="entry name" value="Restrct_endonuc-II-like"/>
</dbReference>
<name>A0ABT7BJR3_9CYAN</name>
<evidence type="ECO:0000313" key="2">
    <source>
        <dbReference type="Proteomes" id="UP001231370"/>
    </source>
</evidence>
<proteinExistence type="predicted"/>
<dbReference type="InterPro" id="IPR014919">
    <property type="entry name" value="XisH"/>
</dbReference>
<dbReference type="RefSeq" id="WP_283762731.1">
    <property type="nucleotide sequence ID" value="NZ_JAQPOK010000085.1"/>
</dbReference>
<protein>
    <submittedName>
        <fullName evidence="1">XisH family protein</fullName>
    </submittedName>
</protein>
<reference evidence="1 2" key="1">
    <citation type="submission" date="2023-01" db="EMBL/GenBank/DDBJ databases">
        <title>Novel diversity within Roseofilum (Cyanobacteria; Desertifilaceae) from marine benthic mats with descriptions of four novel species.</title>
        <authorList>
            <person name="Wang Y."/>
            <person name="Berthold D.E."/>
            <person name="Hu J."/>
            <person name="Lefler F.W."/>
            <person name="Laughinghouse H.D. IV."/>
        </authorList>
    </citation>
    <scope>NUCLEOTIDE SEQUENCE [LARGE SCALE GENOMIC DNA]</scope>
    <source>
        <strain evidence="1 2">BLCC-M91</strain>
    </source>
</reference>
<dbReference type="SUPFAM" id="SSF52980">
    <property type="entry name" value="Restriction endonuclease-like"/>
    <property type="match status" value="1"/>
</dbReference>
<accession>A0ABT7BJR3</accession>
<keyword evidence="2" id="KW-1185">Reference proteome</keyword>